<dbReference type="SMART" id="SM00879">
    <property type="entry name" value="Brix"/>
    <property type="match status" value="1"/>
</dbReference>
<accession>A0A067RHP7</accession>
<evidence type="ECO:0000256" key="5">
    <source>
        <dbReference type="ARBA" id="ARBA00030889"/>
    </source>
</evidence>
<gene>
    <name evidence="9" type="ORF">L798_05354</name>
</gene>
<evidence type="ECO:0000313" key="10">
    <source>
        <dbReference type="Proteomes" id="UP000027135"/>
    </source>
</evidence>
<feature type="domain" description="Brix" evidence="8">
    <location>
        <begin position="31"/>
        <end position="234"/>
    </location>
</feature>
<dbReference type="AlphaFoldDB" id="A0A067RHP7"/>
<sequence>MPVMQRIVKPTTHRSKRALLAREPKLVENTKNALFIKGRKTSGMVVNCMKDLYDIKKPHGKILNRQNDILPFENITPVEEFSRKHDASMFMFASHNKKRPHNLILGRMYDSHILDMVEFGIERYRGLKEFKTQKVSLGIKPCLLFAGELFEHNHEYRRIKNLLVDMFQREKIQAVRLQGLEHALLFTAAEDQIYLRSYRIQLKKSGSRIPRTELEEIGPSIDFKVRRTKISSDDLFKLACKRPKELKVKKVKNISKDTFGTQHGRIHIPKQNIKRLQTRKMKGLKKTVLEKEEQRKQRSVDAKTDIQT</sequence>
<dbReference type="PROSITE" id="PS50833">
    <property type="entry name" value="BRIX"/>
    <property type="match status" value="1"/>
</dbReference>
<dbReference type="InterPro" id="IPR007109">
    <property type="entry name" value="Brix"/>
</dbReference>
<keyword evidence="10" id="KW-1185">Reference proteome</keyword>
<evidence type="ECO:0000256" key="7">
    <source>
        <dbReference type="SAM" id="MobiDB-lite"/>
    </source>
</evidence>
<evidence type="ECO:0000256" key="1">
    <source>
        <dbReference type="ARBA" id="ARBA00004604"/>
    </source>
</evidence>
<dbReference type="GO" id="GO:0005730">
    <property type="term" value="C:nucleolus"/>
    <property type="evidence" value="ECO:0007669"/>
    <property type="project" value="UniProtKB-SubCell"/>
</dbReference>
<dbReference type="STRING" id="136037.A0A067RHP7"/>
<evidence type="ECO:0000256" key="6">
    <source>
        <dbReference type="RuleBase" id="RU367086"/>
    </source>
</evidence>
<proteinExistence type="inferred from homology"/>
<dbReference type="EMBL" id="KK852463">
    <property type="protein sequence ID" value="KDR23391.1"/>
    <property type="molecule type" value="Genomic_DNA"/>
</dbReference>
<dbReference type="eggNOG" id="KOG3031">
    <property type="taxonomic scope" value="Eukaryota"/>
</dbReference>
<dbReference type="PANTHER" id="PTHR12728:SF0">
    <property type="entry name" value="RIBOSOME PRODUCTION FACTOR 2 HOMOLOG"/>
    <property type="match status" value="1"/>
</dbReference>
<dbReference type="Proteomes" id="UP000027135">
    <property type="component" value="Unassembled WGS sequence"/>
</dbReference>
<protein>
    <recommendedName>
        <fullName evidence="3 6">Ribosome production factor 2 homolog</fullName>
    </recommendedName>
    <alternativeName>
        <fullName evidence="5 6">Ribosome biogenesis protein RPF2 homolog</fullName>
    </alternativeName>
</protein>
<evidence type="ECO:0000256" key="4">
    <source>
        <dbReference type="ARBA" id="ARBA00023242"/>
    </source>
</evidence>
<organism evidence="9 10">
    <name type="scientific">Zootermopsis nevadensis</name>
    <name type="common">Dampwood termite</name>
    <dbReference type="NCBI Taxonomy" id="136037"/>
    <lineage>
        <taxon>Eukaryota</taxon>
        <taxon>Metazoa</taxon>
        <taxon>Ecdysozoa</taxon>
        <taxon>Arthropoda</taxon>
        <taxon>Hexapoda</taxon>
        <taxon>Insecta</taxon>
        <taxon>Pterygota</taxon>
        <taxon>Neoptera</taxon>
        <taxon>Polyneoptera</taxon>
        <taxon>Dictyoptera</taxon>
        <taxon>Blattodea</taxon>
        <taxon>Blattoidea</taxon>
        <taxon>Termitoidae</taxon>
        <taxon>Termopsidae</taxon>
        <taxon>Zootermopsis</taxon>
    </lineage>
</organism>
<keyword evidence="4 6" id="KW-0539">Nucleus</keyword>
<dbReference type="OMA" id="VGLKPMF"/>
<evidence type="ECO:0000256" key="2">
    <source>
        <dbReference type="ARBA" id="ARBA00010782"/>
    </source>
</evidence>
<evidence type="ECO:0000259" key="8">
    <source>
        <dbReference type="PROSITE" id="PS50833"/>
    </source>
</evidence>
<dbReference type="PANTHER" id="PTHR12728">
    <property type="entry name" value="BRIX DOMAIN CONTAINING PROTEIN"/>
    <property type="match status" value="1"/>
</dbReference>
<feature type="region of interest" description="Disordered" evidence="7">
    <location>
        <begin position="287"/>
        <end position="308"/>
    </location>
</feature>
<evidence type="ECO:0000313" key="9">
    <source>
        <dbReference type="EMBL" id="KDR23391.1"/>
    </source>
</evidence>
<evidence type="ECO:0000256" key="3">
    <source>
        <dbReference type="ARBA" id="ARBA00020387"/>
    </source>
</evidence>
<name>A0A067RHP7_ZOONE</name>
<dbReference type="InterPro" id="IPR039770">
    <property type="entry name" value="Rpf2"/>
</dbReference>
<reference evidence="9 10" key="1">
    <citation type="journal article" date="2014" name="Nat. Commun.">
        <title>Molecular traces of alternative social organization in a termite genome.</title>
        <authorList>
            <person name="Terrapon N."/>
            <person name="Li C."/>
            <person name="Robertson H.M."/>
            <person name="Ji L."/>
            <person name="Meng X."/>
            <person name="Booth W."/>
            <person name="Chen Z."/>
            <person name="Childers C.P."/>
            <person name="Glastad K.M."/>
            <person name="Gokhale K."/>
            <person name="Gowin J."/>
            <person name="Gronenberg W."/>
            <person name="Hermansen R.A."/>
            <person name="Hu H."/>
            <person name="Hunt B.G."/>
            <person name="Huylmans A.K."/>
            <person name="Khalil S.M."/>
            <person name="Mitchell R.D."/>
            <person name="Munoz-Torres M.C."/>
            <person name="Mustard J.A."/>
            <person name="Pan H."/>
            <person name="Reese J.T."/>
            <person name="Scharf M.E."/>
            <person name="Sun F."/>
            <person name="Vogel H."/>
            <person name="Xiao J."/>
            <person name="Yang W."/>
            <person name="Yang Z."/>
            <person name="Yang Z."/>
            <person name="Zhou J."/>
            <person name="Zhu J."/>
            <person name="Brent C.S."/>
            <person name="Elsik C.G."/>
            <person name="Goodisman M.A."/>
            <person name="Liberles D.A."/>
            <person name="Roe R.M."/>
            <person name="Vargo E.L."/>
            <person name="Vilcinskas A."/>
            <person name="Wang J."/>
            <person name="Bornberg-Bauer E."/>
            <person name="Korb J."/>
            <person name="Zhang G."/>
            <person name="Liebig J."/>
        </authorList>
    </citation>
    <scope>NUCLEOTIDE SEQUENCE [LARGE SCALE GENOMIC DNA]</scope>
    <source>
        <tissue evidence="9">Whole organism</tissue>
    </source>
</reference>
<dbReference type="InParanoid" id="A0A067RHP7"/>
<dbReference type="GO" id="GO:0000463">
    <property type="term" value="P:maturation of LSU-rRNA from tricistronic rRNA transcript (SSU-rRNA, 5.8S rRNA, LSU-rRNA)"/>
    <property type="evidence" value="ECO:0007669"/>
    <property type="project" value="TreeGrafter"/>
</dbReference>
<dbReference type="GO" id="GO:0019843">
    <property type="term" value="F:rRNA binding"/>
    <property type="evidence" value="ECO:0007669"/>
    <property type="project" value="UniProtKB-UniRule"/>
</dbReference>
<dbReference type="GO" id="GO:0000027">
    <property type="term" value="P:ribosomal large subunit assembly"/>
    <property type="evidence" value="ECO:0007669"/>
    <property type="project" value="InterPro"/>
</dbReference>
<dbReference type="Pfam" id="PF04427">
    <property type="entry name" value="Brix"/>
    <property type="match status" value="1"/>
</dbReference>
<comment type="similarity">
    <text evidence="2 6">Belongs to the RPF2 family.</text>
</comment>
<dbReference type="FunCoup" id="A0A067RHP7">
    <property type="interactions" value="1299"/>
</dbReference>
<comment type="subcellular location">
    <subcellularLocation>
        <location evidence="1 6">Nucleus</location>
        <location evidence="1 6">Nucleolus</location>
    </subcellularLocation>
</comment>